<dbReference type="Gene3D" id="3.90.320.10">
    <property type="match status" value="1"/>
</dbReference>
<dbReference type="EC" id="3.1.-.-" evidence="13"/>
<dbReference type="InterPro" id="IPR011604">
    <property type="entry name" value="PDDEXK-like_dom_sf"/>
</dbReference>
<keyword evidence="6 13" id="KW-0269">Exonuclease</keyword>
<dbReference type="CDD" id="cd17932">
    <property type="entry name" value="DEXQc_UvrD"/>
    <property type="match status" value="1"/>
</dbReference>
<evidence type="ECO:0000256" key="1">
    <source>
        <dbReference type="ARBA" id="ARBA00022722"/>
    </source>
</evidence>
<protein>
    <recommendedName>
        <fullName evidence="13">ATP-dependent helicase/nuclease subunit A</fullName>
        <ecNumber evidence="13">3.1.-.-</ecNumber>
        <ecNumber evidence="13">5.6.2.4</ecNumber>
    </recommendedName>
    <alternativeName>
        <fullName evidence="13">ATP-dependent helicase/nuclease AddA</fullName>
    </alternativeName>
    <alternativeName>
        <fullName evidence="13">DNA 3'-5' helicase AddA</fullName>
    </alternativeName>
</protein>
<dbReference type="PROSITE" id="PS51217">
    <property type="entry name" value="UVRD_HELICASE_CTER"/>
    <property type="match status" value="1"/>
</dbReference>
<keyword evidence="4 13" id="KW-0378">Hydrolase</keyword>
<dbReference type="Pfam" id="PF00580">
    <property type="entry name" value="UvrD-helicase"/>
    <property type="match status" value="1"/>
</dbReference>
<feature type="domain" description="UvrD-like helicase ATP-binding" evidence="15">
    <location>
        <begin position="12"/>
        <end position="485"/>
    </location>
</feature>
<keyword evidence="3 13" id="KW-0227">DNA damage</keyword>
<keyword evidence="7 13" id="KW-0067">ATP-binding</keyword>
<keyword evidence="18" id="KW-1185">Reference proteome</keyword>
<evidence type="ECO:0000256" key="14">
    <source>
        <dbReference type="PROSITE-ProRule" id="PRU00560"/>
    </source>
</evidence>
<dbReference type="Proteomes" id="UP000679950">
    <property type="component" value="Unassembled WGS sequence"/>
</dbReference>
<comment type="similarity">
    <text evidence="13">Belongs to the helicase family. AddA subfamily.</text>
</comment>
<dbReference type="InterPro" id="IPR014017">
    <property type="entry name" value="DNA_helicase_UvrD-like_C"/>
</dbReference>
<name>A0ABQ4KIV8_9BACI</name>
<sequence length="1244" mass="143231">MKTIIPIKPKSVTWTDDQWKAIMAKGQDILVAAAAGSGKTAVLVERIIKKIISIDDPVNVDQLLVVTFTNAAAAEMRHRIGEALEKAIEEDPTSTHLRRQLGLLNSASFSTLHSFCLNVVRSHYYLVDIDPGFRIADQTEADLLRDEVLDEVFEYEYGLKENEAFFQLVDTFTNDRSDHALQELVFKLYDFSRSHPNPDQWLNQIVDMYDLADDQSIDELPFISALKFDVQLQLAAAKEMLQAAVEIAQLPGGPSPREDNYLDDLLIVKGMEEAYWQGWENLYEVMNQWRFSRAKPCKGEEYDPELIEDADQYRKQAKNILEKLKKELFSRKPASFLKDMEEMKVILKSLIDLVKTFANQYSLKKAEKGLVDFADLEHLCLEILLNKEDSAIAPSEIALAYRNQYKEVMVDEYQDVNLVQETILRLVAAEDEKNGNLFMVGDVKQSIYRFRLAEPNLFLDKYLRFTPGGEDSGLRIDLSKNFRSRQEVLEGVNFIFKQIMGSTVGEIEYSEDAELVKGAAYAESESDPYPVEISLVNRSDEEEDPSAESEDFDLMELEQSQLEARLIAQKIRTMIDERKTIYHLKSKDEKPVQYKDIVILVRSLGWAPDIMDECKNLGIPVYADLSTGYFEAIEVSIMLSLLKVIDNPDQDIPLAAVLRSPIIGLNEEELAHIRIQSRKKSYYQAMKQFIASIPDPKYTQAHQRVSQLFAQLDEWRSLAREGSLSQLIWQLYRDTDFYEFVGGLPGGKQRQANLRALYDRACQYELTSFRGLFRFLRFIERMQERGNDLGVARTLGEEEDVVRIMTIHSSKGLEFPVVFIGGIGKKFNMRDIQSSFLFDKEFGFASKYVNPEKRISYPSLPQIALRKKKKMELLAEEMRILYVAMTRAKEKLYLIGSVKNFEKEVKKWSSVAKTSGWLLRDHERAAATSYLDWIGRALVRHEQTKEFSNGMEFNPLQHPSQWRIEIVSQKSLAVKVDEEESIDEEWLTNVQAGEAIPFTSPEKEEIYKRLQWNYPYSIATHKMSKQSVTELKRLFEIKDEASGTQLVNREQKLLYDRPKFMKKKGHLSSTEIGTAMHTVMQHIHLTHLPTIQSIEELLDQLVGKEILTLEQKDAIPSEQIVNFFAHKLGKQLLTADKVYREVPFTMGIPAHTVYPDWDSQEENILVQGIIDCVWENEDGIFLLDYKTDAIQGKFPDGFSQAKPILTKRYQVQLDLYEQALQNIWGVPVKEKYLYFFDGGHFLSL</sequence>
<keyword evidence="9 13" id="KW-0234">DNA repair</keyword>
<dbReference type="SUPFAM" id="SSF52980">
    <property type="entry name" value="Restriction endonuclease-like"/>
    <property type="match status" value="1"/>
</dbReference>
<accession>A0ABQ4KIV8</accession>
<comment type="catalytic activity">
    <reaction evidence="11 13">
        <text>Couples ATP hydrolysis with the unwinding of duplex DNA by translocating in the 3'-5' direction.</text>
        <dbReference type="EC" id="5.6.2.4"/>
    </reaction>
</comment>
<evidence type="ECO:0000313" key="18">
    <source>
        <dbReference type="Proteomes" id="UP000679950"/>
    </source>
</evidence>
<comment type="caution">
    <text evidence="17">The sequence shown here is derived from an EMBL/GenBank/DDBJ whole genome shotgun (WGS) entry which is preliminary data.</text>
</comment>
<dbReference type="NCBIfam" id="TIGR02785">
    <property type="entry name" value="addA_Gpos"/>
    <property type="match status" value="1"/>
</dbReference>
<evidence type="ECO:0000256" key="12">
    <source>
        <dbReference type="ARBA" id="ARBA00048988"/>
    </source>
</evidence>
<evidence type="ECO:0000256" key="4">
    <source>
        <dbReference type="ARBA" id="ARBA00022801"/>
    </source>
</evidence>
<dbReference type="HAMAP" id="MF_01451">
    <property type="entry name" value="AddA"/>
    <property type="match status" value="1"/>
</dbReference>
<evidence type="ECO:0000256" key="9">
    <source>
        <dbReference type="ARBA" id="ARBA00023204"/>
    </source>
</evidence>
<evidence type="ECO:0000256" key="3">
    <source>
        <dbReference type="ARBA" id="ARBA00022763"/>
    </source>
</evidence>
<gene>
    <name evidence="13 17" type="primary">addA</name>
    <name evidence="17" type="ORF">J8TS2_17200</name>
</gene>
<keyword evidence="2 13" id="KW-0547">Nucleotide-binding</keyword>
<dbReference type="SUPFAM" id="SSF52540">
    <property type="entry name" value="P-loop containing nucleoside triphosphate hydrolases"/>
    <property type="match status" value="1"/>
</dbReference>
<organism evidence="17 18">
    <name type="scientific">Lederbergia ruris</name>
    <dbReference type="NCBI Taxonomy" id="217495"/>
    <lineage>
        <taxon>Bacteria</taxon>
        <taxon>Bacillati</taxon>
        <taxon>Bacillota</taxon>
        <taxon>Bacilli</taxon>
        <taxon>Bacillales</taxon>
        <taxon>Bacillaceae</taxon>
        <taxon>Lederbergia</taxon>
    </lineage>
</organism>
<dbReference type="InterPro" id="IPR000212">
    <property type="entry name" value="DNA_helicase_UvrD/REP"/>
</dbReference>
<evidence type="ECO:0000256" key="11">
    <source>
        <dbReference type="ARBA" id="ARBA00034617"/>
    </source>
</evidence>
<feature type="binding site" evidence="14">
    <location>
        <begin position="33"/>
        <end position="40"/>
    </location>
    <ligand>
        <name>ATP</name>
        <dbReference type="ChEBI" id="CHEBI:30616"/>
    </ligand>
</feature>
<feature type="domain" description="UvrD-like helicase C-terminal" evidence="16">
    <location>
        <begin position="513"/>
        <end position="812"/>
    </location>
</feature>
<dbReference type="RefSeq" id="WP_212966109.1">
    <property type="nucleotide sequence ID" value="NZ_BORB01000012.1"/>
</dbReference>
<dbReference type="InterPro" id="IPR027417">
    <property type="entry name" value="P-loop_NTPase"/>
</dbReference>
<comment type="subunit">
    <text evidence="13">Heterodimer of AddA and AddB/RexB.</text>
</comment>
<dbReference type="PANTHER" id="PTHR11070:SF48">
    <property type="entry name" value="ATP-DEPENDENT HELICASE_NUCLEASE SUBUNIT A"/>
    <property type="match status" value="1"/>
</dbReference>
<dbReference type="EC" id="5.6.2.4" evidence="13"/>
<dbReference type="PANTHER" id="PTHR11070">
    <property type="entry name" value="UVRD / RECB / PCRA DNA HELICASE FAMILY MEMBER"/>
    <property type="match status" value="1"/>
</dbReference>
<reference evidence="17 18" key="1">
    <citation type="submission" date="2021-03" db="EMBL/GenBank/DDBJ databases">
        <title>Antimicrobial resistance genes in bacteria isolated from Japanese honey, and their potential for conferring macrolide and lincosamide resistance in the American foulbrood pathogen Paenibacillus larvae.</title>
        <authorList>
            <person name="Okamoto M."/>
            <person name="Kumagai M."/>
            <person name="Kanamori H."/>
            <person name="Takamatsu D."/>
        </authorList>
    </citation>
    <scope>NUCLEOTIDE SEQUENCE [LARGE SCALE GENOMIC DNA]</scope>
    <source>
        <strain evidence="17 18">J8TS2</strain>
    </source>
</reference>
<dbReference type="InterPro" id="IPR038726">
    <property type="entry name" value="PDDEXK_AddAB-type"/>
</dbReference>
<comment type="catalytic activity">
    <reaction evidence="12 13">
        <text>ATP + H2O = ADP + phosphate + H(+)</text>
        <dbReference type="Rhea" id="RHEA:13065"/>
        <dbReference type="ChEBI" id="CHEBI:15377"/>
        <dbReference type="ChEBI" id="CHEBI:15378"/>
        <dbReference type="ChEBI" id="CHEBI:30616"/>
        <dbReference type="ChEBI" id="CHEBI:43474"/>
        <dbReference type="ChEBI" id="CHEBI:456216"/>
        <dbReference type="EC" id="5.6.2.4"/>
    </reaction>
</comment>
<comment type="function">
    <text evidence="13">The heterodimer acts as both an ATP-dependent DNA helicase and an ATP-dependent, dual-direction single-stranded exonuclease. Recognizes the chi site generating a DNA molecule suitable for the initiation of homologous recombination. The AddA nuclease domain is required for chi fragment generation; this subunit has the helicase and 3' -&gt; 5' nuclease activities.</text>
</comment>
<dbReference type="InterPro" id="IPR014016">
    <property type="entry name" value="UvrD-like_ATP-bd"/>
</dbReference>
<keyword evidence="5 13" id="KW-0347">Helicase</keyword>
<dbReference type="Pfam" id="PF13361">
    <property type="entry name" value="UvrD_C"/>
    <property type="match status" value="1"/>
</dbReference>
<comment type="cofactor">
    <cofactor evidence="13">
        <name>Mg(2+)</name>
        <dbReference type="ChEBI" id="CHEBI:18420"/>
    </cofactor>
</comment>
<dbReference type="CDD" id="cd18807">
    <property type="entry name" value="SF1_C_UvrD"/>
    <property type="match status" value="1"/>
</dbReference>
<keyword evidence="1 13" id="KW-0540">Nuclease</keyword>
<keyword evidence="10 13" id="KW-0413">Isomerase</keyword>
<evidence type="ECO:0000259" key="16">
    <source>
        <dbReference type="PROSITE" id="PS51217"/>
    </source>
</evidence>
<dbReference type="PROSITE" id="PS51198">
    <property type="entry name" value="UVRD_HELICASE_ATP_BIND"/>
    <property type="match status" value="1"/>
</dbReference>
<evidence type="ECO:0000256" key="8">
    <source>
        <dbReference type="ARBA" id="ARBA00023125"/>
    </source>
</evidence>
<evidence type="ECO:0000256" key="6">
    <source>
        <dbReference type="ARBA" id="ARBA00022839"/>
    </source>
</evidence>
<dbReference type="InterPro" id="IPR014152">
    <property type="entry name" value="AddA"/>
</dbReference>
<dbReference type="Pfam" id="PF12705">
    <property type="entry name" value="PDDEXK_1"/>
    <property type="match status" value="1"/>
</dbReference>
<proteinExistence type="inferred from homology"/>
<keyword evidence="8 13" id="KW-0238">DNA-binding</keyword>
<evidence type="ECO:0000256" key="10">
    <source>
        <dbReference type="ARBA" id="ARBA00023235"/>
    </source>
</evidence>
<dbReference type="InterPro" id="IPR011335">
    <property type="entry name" value="Restrct_endonuc-II-like"/>
</dbReference>
<evidence type="ECO:0000256" key="5">
    <source>
        <dbReference type="ARBA" id="ARBA00022806"/>
    </source>
</evidence>
<evidence type="ECO:0000256" key="2">
    <source>
        <dbReference type="ARBA" id="ARBA00022741"/>
    </source>
</evidence>
<dbReference type="Gene3D" id="3.40.50.300">
    <property type="entry name" value="P-loop containing nucleotide triphosphate hydrolases"/>
    <property type="match status" value="4"/>
</dbReference>
<evidence type="ECO:0000256" key="7">
    <source>
        <dbReference type="ARBA" id="ARBA00022840"/>
    </source>
</evidence>
<evidence type="ECO:0000256" key="13">
    <source>
        <dbReference type="HAMAP-Rule" id="MF_01451"/>
    </source>
</evidence>
<evidence type="ECO:0000259" key="15">
    <source>
        <dbReference type="PROSITE" id="PS51198"/>
    </source>
</evidence>
<dbReference type="EMBL" id="BORB01000012">
    <property type="protein sequence ID" value="GIN57401.1"/>
    <property type="molecule type" value="Genomic_DNA"/>
</dbReference>
<dbReference type="GO" id="GO:0004386">
    <property type="term" value="F:helicase activity"/>
    <property type="evidence" value="ECO:0007669"/>
    <property type="project" value="UniProtKB-KW"/>
</dbReference>
<evidence type="ECO:0000313" key="17">
    <source>
        <dbReference type="EMBL" id="GIN57401.1"/>
    </source>
</evidence>